<organism evidence="4 5">
    <name type="scientific">Rubroshorea leprosula</name>
    <dbReference type="NCBI Taxonomy" id="152421"/>
    <lineage>
        <taxon>Eukaryota</taxon>
        <taxon>Viridiplantae</taxon>
        <taxon>Streptophyta</taxon>
        <taxon>Embryophyta</taxon>
        <taxon>Tracheophyta</taxon>
        <taxon>Spermatophyta</taxon>
        <taxon>Magnoliopsida</taxon>
        <taxon>eudicotyledons</taxon>
        <taxon>Gunneridae</taxon>
        <taxon>Pentapetalae</taxon>
        <taxon>rosids</taxon>
        <taxon>malvids</taxon>
        <taxon>Malvales</taxon>
        <taxon>Dipterocarpaceae</taxon>
        <taxon>Rubroshorea</taxon>
    </lineage>
</organism>
<protein>
    <recommendedName>
        <fullName evidence="6">Transposase</fullName>
    </recommendedName>
</protein>
<sequence length="652" mass="74266">MEELLHEEEPLPMESQAKACNTIGGTSKTPIGIIEGVSIANETTLEQGQDKKRKAPRRSEVWDHFTSFIDADGKSKARNERNKRNQSLLRFIGGDEGDGQEVNQLTSWKFDAEVVKKALAELIITDEFAFSLVEKLGFKRFCGVALPPSFRLPSRRTITRNCYDIYIDERNLLKKYFQENSIRVSLTTDTWTSTQRISYMRLTAHYIDDDWRLQKKIISFCPIDSHKGDQLGDLLERCLRDWGIEKVYALTVDNASANDGLVKCLKDCLNKWGTSILGGAELHMRCAAHIINLVVGDGTKLVESSIATVRAAIKYVRQSPQRIKKFKECVEFEKIESKKLLCLDVPTRWNSLYLMLDTAVKFELAFERFARVEPNIRVELCSGTNPPGLPSCVDWENCRRMVDVNLCVMAKSMRIKYDKYWGDPQKMNKNIFVAVVLDPRRKLDFVQYLLVKRFKKDKGKLYGDMVKLECIKLFEEYKRLSYSGSSGSNSQQISTVKCNYDGVSNEVGSSTKSESQLLLDYKRYKAELGGATEKTEFDRYLNEDSPEDSEDFDVLKWWKMNAPRFPILAAMARDVLAIPISTVASESAFSTGGRVLDAFRSSLTPRMAQALICCQDWLKLTTRDVSDLEDLDLLESLENGFDKLHLDSTTMA</sequence>
<feature type="domain" description="HAT C-terminal dimerisation" evidence="2">
    <location>
        <begin position="536"/>
        <end position="618"/>
    </location>
</feature>
<reference evidence="4 5" key="1">
    <citation type="journal article" date="2021" name="Commun. Biol.">
        <title>The genome of Shorea leprosula (Dipterocarpaceae) highlights the ecological relevance of drought in aseasonal tropical rainforests.</title>
        <authorList>
            <person name="Ng K.K.S."/>
            <person name="Kobayashi M.J."/>
            <person name="Fawcett J.A."/>
            <person name="Hatakeyama M."/>
            <person name="Paape T."/>
            <person name="Ng C.H."/>
            <person name="Ang C.C."/>
            <person name="Tnah L.H."/>
            <person name="Lee C.T."/>
            <person name="Nishiyama T."/>
            <person name="Sese J."/>
            <person name="O'Brien M.J."/>
            <person name="Copetti D."/>
            <person name="Mohd Noor M.I."/>
            <person name="Ong R.C."/>
            <person name="Putra M."/>
            <person name="Sireger I.Z."/>
            <person name="Indrioko S."/>
            <person name="Kosugi Y."/>
            <person name="Izuno A."/>
            <person name="Isagi Y."/>
            <person name="Lee S.L."/>
            <person name="Shimizu K.K."/>
        </authorList>
    </citation>
    <scope>NUCLEOTIDE SEQUENCE [LARGE SCALE GENOMIC DNA]</scope>
    <source>
        <strain evidence="4">214</strain>
    </source>
</reference>
<dbReference type="GO" id="GO:0003677">
    <property type="term" value="F:DNA binding"/>
    <property type="evidence" value="ECO:0007669"/>
    <property type="project" value="UniProtKB-KW"/>
</dbReference>
<accession>A0AAV5KRW1</accession>
<dbReference type="AlphaFoldDB" id="A0AAV5KRW1"/>
<dbReference type="SUPFAM" id="SSF53098">
    <property type="entry name" value="Ribonuclease H-like"/>
    <property type="match status" value="1"/>
</dbReference>
<evidence type="ECO:0000313" key="5">
    <source>
        <dbReference type="Proteomes" id="UP001054252"/>
    </source>
</evidence>
<dbReference type="PANTHER" id="PTHR46481:SF7">
    <property type="entry name" value="ZINC FINGER BED DOMAIN-CONTAINING PROTEIN RICESLEEPER 2-LIKE"/>
    <property type="match status" value="1"/>
</dbReference>
<evidence type="ECO:0000259" key="2">
    <source>
        <dbReference type="Pfam" id="PF05699"/>
    </source>
</evidence>
<evidence type="ECO:0000313" key="4">
    <source>
        <dbReference type="EMBL" id="GKV27399.1"/>
    </source>
</evidence>
<keyword evidence="5" id="KW-1185">Reference proteome</keyword>
<feature type="domain" description="hAT-like transposase RNase-H fold" evidence="3">
    <location>
        <begin position="405"/>
        <end position="477"/>
    </location>
</feature>
<evidence type="ECO:0000259" key="3">
    <source>
        <dbReference type="Pfam" id="PF14372"/>
    </source>
</evidence>
<dbReference type="InterPro" id="IPR025525">
    <property type="entry name" value="hAT-like_transposase_RNase-H"/>
</dbReference>
<gene>
    <name evidence="4" type="ORF">SLEP1_g36572</name>
</gene>
<dbReference type="EMBL" id="BPVZ01000075">
    <property type="protein sequence ID" value="GKV27399.1"/>
    <property type="molecule type" value="Genomic_DNA"/>
</dbReference>
<comment type="caution">
    <text evidence="4">The sequence shown here is derived from an EMBL/GenBank/DDBJ whole genome shotgun (WGS) entry which is preliminary data.</text>
</comment>
<dbReference type="InterPro" id="IPR012337">
    <property type="entry name" value="RNaseH-like_sf"/>
</dbReference>
<name>A0AAV5KRW1_9ROSI</name>
<evidence type="ECO:0000256" key="1">
    <source>
        <dbReference type="ARBA" id="ARBA00023125"/>
    </source>
</evidence>
<dbReference type="InterPro" id="IPR008906">
    <property type="entry name" value="HATC_C_dom"/>
</dbReference>
<proteinExistence type="predicted"/>
<dbReference type="InterPro" id="IPR052035">
    <property type="entry name" value="ZnF_BED_domain_contain"/>
</dbReference>
<dbReference type="PANTHER" id="PTHR46481">
    <property type="entry name" value="ZINC FINGER BED DOMAIN-CONTAINING PROTEIN 4"/>
    <property type="match status" value="1"/>
</dbReference>
<keyword evidence="1" id="KW-0238">DNA-binding</keyword>
<evidence type="ECO:0008006" key="6">
    <source>
        <dbReference type="Google" id="ProtNLM"/>
    </source>
</evidence>
<dbReference type="GO" id="GO:0046983">
    <property type="term" value="F:protein dimerization activity"/>
    <property type="evidence" value="ECO:0007669"/>
    <property type="project" value="InterPro"/>
</dbReference>
<dbReference type="Pfam" id="PF05699">
    <property type="entry name" value="Dimer_Tnp_hAT"/>
    <property type="match status" value="1"/>
</dbReference>
<dbReference type="Pfam" id="PF14372">
    <property type="entry name" value="hAT-like_RNase-H"/>
    <property type="match status" value="1"/>
</dbReference>
<dbReference type="SUPFAM" id="SSF140996">
    <property type="entry name" value="Hermes dimerisation domain"/>
    <property type="match status" value="1"/>
</dbReference>
<dbReference type="Proteomes" id="UP001054252">
    <property type="component" value="Unassembled WGS sequence"/>
</dbReference>